<dbReference type="GO" id="GO:0045892">
    <property type="term" value="P:negative regulation of DNA-templated transcription"/>
    <property type="evidence" value="ECO:0007669"/>
    <property type="project" value="TreeGrafter"/>
</dbReference>
<name>A0A1G2BM17_9BACT</name>
<keyword evidence="1" id="KW-0678">Repressor</keyword>
<dbReference type="SUPFAM" id="SSF55781">
    <property type="entry name" value="GAF domain-like"/>
    <property type="match status" value="1"/>
</dbReference>
<comment type="caution">
    <text evidence="6">The sequence shown here is derived from an EMBL/GenBank/DDBJ whole genome shotgun (WGS) entry which is preliminary data.</text>
</comment>
<feature type="domain" description="Heat-inducible transcription repressor HrcA C-terminal" evidence="5">
    <location>
        <begin position="93"/>
        <end position="216"/>
    </location>
</feature>
<dbReference type="GO" id="GO:0003677">
    <property type="term" value="F:DNA binding"/>
    <property type="evidence" value="ECO:0007669"/>
    <property type="project" value="InterPro"/>
</dbReference>
<dbReference type="AlphaFoldDB" id="A0A1G2BM17"/>
<dbReference type="SUPFAM" id="SSF46785">
    <property type="entry name" value="Winged helix' DNA-binding domain"/>
    <property type="match status" value="1"/>
</dbReference>
<evidence type="ECO:0000313" key="6">
    <source>
        <dbReference type="EMBL" id="OGY89370.1"/>
    </source>
</evidence>
<dbReference type="Pfam" id="PF01628">
    <property type="entry name" value="HrcA"/>
    <property type="match status" value="1"/>
</dbReference>
<dbReference type="InterPro" id="IPR036388">
    <property type="entry name" value="WH-like_DNA-bd_sf"/>
</dbReference>
<keyword evidence="4" id="KW-0804">Transcription</keyword>
<evidence type="ECO:0000256" key="4">
    <source>
        <dbReference type="ARBA" id="ARBA00023163"/>
    </source>
</evidence>
<dbReference type="STRING" id="1798550.A2927_02135"/>
<sequence>MEQRQKDLLAEIIRCYVKSALPIGSRFLEEKCGLGVSSATLRNEMAALEKEGYLTHPHTSAGRIPTEKGYRFFLDNFAKMTGRLSAKELKSLADFYKKAKELPWENRIRELAKKMAAISQNAVVVGFSPDSFYYTGLSNLFSQPEFKDPAVVYDLGLVIDHLDQVMAKMFGRINEISVKIGSQNPFGEQTSVILTPWHSQDGLMGILGPMRMDYEKNLGLLKFVEDNI</sequence>
<dbReference type="InterPro" id="IPR036390">
    <property type="entry name" value="WH_DNA-bd_sf"/>
</dbReference>
<gene>
    <name evidence="6" type="ORF">A2927_02135</name>
</gene>
<organism evidence="6 7">
    <name type="scientific">Candidatus Komeilibacteria bacterium RIFCSPLOWO2_01_FULL_45_10</name>
    <dbReference type="NCBI Taxonomy" id="1798550"/>
    <lineage>
        <taxon>Bacteria</taxon>
        <taxon>Candidatus Komeiliibacteriota</taxon>
    </lineage>
</organism>
<dbReference type="Gene3D" id="1.10.10.10">
    <property type="entry name" value="Winged helix-like DNA-binding domain superfamily/Winged helix DNA-binding domain"/>
    <property type="match status" value="1"/>
</dbReference>
<keyword evidence="3" id="KW-0346">Stress response</keyword>
<protein>
    <recommendedName>
        <fullName evidence="5">Heat-inducible transcription repressor HrcA C-terminal domain-containing protein</fullName>
    </recommendedName>
</protein>
<dbReference type="Gene3D" id="3.30.450.40">
    <property type="match status" value="1"/>
</dbReference>
<dbReference type="InterPro" id="IPR021153">
    <property type="entry name" value="HrcA_C"/>
</dbReference>
<proteinExistence type="predicted"/>
<dbReference type="Proteomes" id="UP000178849">
    <property type="component" value="Unassembled WGS sequence"/>
</dbReference>
<keyword evidence="2" id="KW-0805">Transcription regulation</keyword>
<evidence type="ECO:0000259" key="5">
    <source>
        <dbReference type="Pfam" id="PF01628"/>
    </source>
</evidence>
<evidence type="ECO:0000256" key="2">
    <source>
        <dbReference type="ARBA" id="ARBA00023015"/>
    </source>
</evidence>
<dbReference type="PANTHER" id="PTHR34824">
    <property type="entry name" value="HEAT-INDUCIBLE TRANSCRIPTION REPRESSOR HRCA"/>
    <property type="match status" value="1"/>
</dbReference>
<evidence type="ECO:0000256" key="3">
    <source>
        <dbReference type="ARBA" id="ARBA00023016"/>
    </source>
</evidence>
<reference evidence="6 7" key="1">
    <citation type="journal article" date="2016" name="Nat. Commun.">
        <title>Thousands of microbial genomes shed light on interconnected biogeochemical processes in an aquifer system.</title>
        <authorList>
            <person name="Anantharaman K."/>
            <person name="Brown C.T."/>
            <person name="Hug L.A."/>
            <person name="Sharon I."/>
            <person name="Castelle C.J."/>
            <person name="Probst A.J."/>
            <person name="Thomas B.C."/>
            <person name="Singh A."/>
            <person name="Wilkins M.J."/>
            <person name="Karaoz U."/>
            <person name="Brodie E.L."/>
            <person name="Williams K.H."/>
            <person name="Hubbard S.S."/>
            <person name="Banfield J.F."/>
        </authorList>
    </citation>
    <scope>NUCLEOTIDE SEQUENCE [LARGE SCALE GENOMIC DNA]</scope>
</reference>
<evidence type="ECO:0000256" key="1">
    <source>
        <dbReference type="ARBA" id="ARBA00022491"/>
    </source>
</evidence>
<evidence type="ECO:0000313" key="7">
    <source>
        <dbReference type="Proteomes" id="UP000178849"/>
    </source>
</evidence>
<dbReference type="EMBL" id="MHKL01000020">
    <property type="protein sequence ID" value="OGY89370.1"/>
    <property type="molecule type" value="Genomic_DNA"/>
</dbReference>
<dbReference type="PANTHER" id="PTHR34824:SF1">
    <property type="entry name" value="HEAT-INDUCIBLE TRANSCRIPTION REPRESSOR HRCA"/>
    <property type="match status" value="1"/>
</dbReference>
<dbReference type="InterPro" id="IPR002571">
    <property type="entry name" value="HrcA"/>
</dbReference>
<dbReference type="InterPro" id="IPR029016">
    <property type="entry name" value="GAF-like_dom_sf"/>
</dbReference>
<accession>A0A1G2BM17</accession>